<dbReference type="KEGG" id="mrtj:KHC33_03250"/>
<accession>A0A8E7B328</accession>
<evidence type="ECO:0000313" key="3">
    <source>
        <dbReference type="Proteomes" id="UP000680656"/>
    </source>
</evidence>
<dbReference type="InterPro" id="IPR043519">
    <property type="entry name" value="NT_sf"/>
</dbReference>
<dbReference type="EMBL" id="CP075546">
    <property type="protein sequence ID" value="QVV89552.1"/>
    <property type="molecule type" value="Genomic_DNA"/>
</dbReference>
<organism evidence="2 3">
    <name type="scientific">Methanospirillum purgamenti</name>
    <dbReference type="NCBI Taxonomy" id="2834276"/>
    <lineage>
        <taxon>Archaea</taxon>
        <taxon>Methanobacteriati</taxon>
        <taxon>Methanobacteriota</taxon>
        <taxon>Stenosarchaea group</taxon>
        <taxon>Methanomicrobia</taxon>
        <taxon>Methanomicrobiales</taxon>
        <taxon>Methanospirillaceae</taxon>
        <taxon>Methanospirillum</taxon>
    </lineage>
</organism>
<evidence type="ECO:0000313" key="2">
    <source>
        <dbReference type="EMBL" id="QVV89552.1"/>
    </source>
</evidence>
<dbReference type="GeneID" id="65096168"/>
<dbReference type="Gene3D" id="3.30.460.10">
    <property type="entry name" value="Beta Polymerase, domain 2"/>
    <property type="match status" value="1"/>
</dbReference>
<sequence>MRLSDGEVSSIKNTIHHRDPKARIILFGSRTDDTKKGGDIDIFILSHILTEKDKRDLKIALYESLGEQKIDILIEPEPMTALGKIAIKGGIEL</sequence>
<evidence type="ECO:0000259" key="1">
    <source>
        <dbReference type="Pfam" id="PF01909"/>
    </source>
</evidence>
<dbReference type="Pfam" id="PF01909">
    <property type="entry name" value="NTP_transf_2"/>
    <property type="match status" value="1"/>
</dbReference>
<keyword evidence="2" id="KW-0808">Transferase</keyword>
<dbReference type="InterPro" id="IPR002934">
    <property type="entry name" value="Polymerase_NTP_transf_dom"/>
</dbReference>
<dbReference type="RefSeq" id="WP_214420344.1">
    <property type="nucleotide sequence ID" value="NZ_CP075546.1"/>
</dbReference>
<dbReference type="Proteomes" id="UP000680656">
    <property type="component" value="Chromosome"/>
</dbReference>
<name>A0A8E7B328_9EURY</name>
<proteinExistence type="predicted"/>
<dbReference type="SUPFAM" id="SSF81301">
    <property type="entry name" value="Nucleotidyltransferase"/>
    <property type="match status" value="1"/>
</dbReference>
<gene>
    <name evidence="2" type="ORF">KHC33_03250</name>
</gene>
<reference evidence="2 3" key="1">
    <citation type="submission" date="2021-05" db="EMBL/GenBank/DDBJ databases">
        <title>A novel Methanospirillum isolate from a pyrite-forming mixed culture.</title>
        <authorList>
            <person name="Bunk B."/>
            <person name="Sproer C."/>
            <person name="Spring S."/>
            <person name="Pester M."/>
        </authorList>
    </citation>
    <scope>NUCLEOTIDE SEQUENCE [LARGE SCALE GENOMIC DNA]</scope>
    <source>
        <strain evidence="2 3">J.3.6.1-F.2.7.3</strain>
    </source>
</reference>
<dbReference type="AlphaFoldDB" id="A0A8E7B328"/>
<dbReference type="GO" id="GO:0016779">
    <property type="term" value="F:nucleotidyltransferase activity"/>
    <property type="evidence" value="ECO:0007669"/>
    <property type="project" value="InterPro"/>
</dbReference>
<keyword evidence="3" id="KW-1185">Reference proteome</keyword>
<feature type="domain" description="Polymerase nucleotidyl transferase" evidence="1">
    <location>
        <begin position="9"/>
        <end position="79"/>
    </location>
</feature>
<protein>
    <submittedName>
        <fullName evidence="2">Nucleotidyltransferase domain-containing protein</fullName>
    </submittedName>
</protein>
<dbReference type="CDD" id="cd05403">
    <property type="entry name" value="NT_KNTase_like"/>
    <property type="match status" value="1"/>
</dbReference>